<comment type="caution">
    <text evidence="1">The sequence shown here is derived from an EMBL/GenBank/DDBJ whole genome shotgun (WGS) entry which is preliminary data.</text>
</comment>
<accession>A0ACB7X8J7</accession>
<protein>
    <submittedName>
        <fullName evidence="1">Uncharacterized protein</fullName>
    </submittedName>
</protein>
<dbReference type="EMBL" id="CM037156">
    <property type="protein sequence ID" value="KAH7836828.1"/>
    <property type="molecule type" value="Genomic_DNA"/>
</dbReference>
<reference evidence="1 2" key="1">
    <citation type="journal article" date="2021" name="Hortic Res">
        <title>High-quality reference genome and annotation aids understanding of berry development for evergreen blueberry (Vaccinium darrowii).</title>
        <authorList>
            <person name="Yu J."/>
            <person name="Hulse-Kemp A.M."/>
            <person name="Babiker E."/>
            <person name="Staton M."/>
        </authorList>
    </citation>
    <scope>NUCLEOTIDE SEQUENCE [LARGE SCALE GENOMIC DNA]</scope>
    <source>
        <strain evidence="2">cv. NJ 8807/NJ 8810</strain>
        <tissue evidence="1">Young leaf</tissue>
    </source>
</reference>
<gene>
    <name evidence="1" type="ORF">Vadar_006151</name>
</gene>
<sequence>MGDLRVCTRQPNGVVGLEDRPFHVQLSLPLRACSSPDPSLIGEDRWALGEETAKEVIGYIHPTLDSDEKRKDVIDYIQRLIKSSLNCEVFPYGSVPLKTYLPYGDIDLTALSSTTSDESLAHYVLAVLQDEEQNENAEYEVKDTEFIDAEVKLVKCLVQNIEIDISCNQLGGLCTLCFLEQVDRLVGKDHLFKRSIILVKAWCYYESRILGAHHGLISTYALEILVLYIFHLFHRSFNGPLAVLYRFLDYFSKFNWDNYCISLQGPVRKSSLPDIIVEMPADVGDNLMLSEEFLRNCIDMFSVPSRGLETDVRAFPQKFLNIIDPLKENNNLGRSVSRGNFFRIRGAFKYGARKLGQILLQRGERTADEIKKFFSNTLERHGQNHSDLSSLPPSFEEEVQLALTNLDLDNNIPGLGNGALYRYSMKDDSTKVVSKMACSTDCSCVAGAHPDGEISSRILSDTSDCSPSNCDFSNSLSGTYCYPPKFSRSGSPVENGKLENEMFSEEWLDEKMGFDSWVVVDDKMGFDSGMGHRVNNFGTNEAVCSCTNHYDGLSSSFSGISSPDAATSEALAFDFEDRDLIDIAESPEEYNPLSDLSGDYDSHIRSLLYGQCCHGYALYAPVLPNAPTFPSHLQNRRPWDTVRQSMPFNQGSQMNTNGFVLESTHNPLNDRNPVNCLGIEGRQKARGTGTFIPKSELNSCSCRERSPHGRGKKKAPVNHRQFHRHAHTNGVGPALPEKKSSEEGTSELPPGGKSRLNSNGDGFCISSMKIEFGSLGQLPEQLSQPALQNCHSRGSTSSVVVPKVKSSKTEVGNNERRDGKKPLQLKNEDEFPPLTV</sequence>
<organism evidence="1 2">
    <name type="scientific">Vaccinium darrowii</name>
    <dbReference type="NCBI Taxonomy" id="229202"/>
    <lineage>
        <taxon>Eukaryota</taxon>
        <taxon>Viridiplantae</taxon>
        <taxon>Streptophyta</taxon>
        <taxon>Embryophyta</taxon>
        <taxon>Tracheophyta</taxon>
        <taxon>Spermatophyta</taxon>
        <taxon>Magnoliopsida</taxon>
        <taxon>eudicotyledons</taxon>
        <taxon>Gunneridae</taxon>
        <taxon>Pentapetalae</taxon>
        <taxon>asterids</taxon>
        <taxon>Ericales</taxon>
        <taxon>Ericaceae</taxon>
        <taxon>Vaccinioideae</taxon>
        <taxon>Vaccinieae</taxon>
        <taxon>Vaccinium</taxon>
    </lineage>
</organism>
<keyword evidence="2" id="KW-1185">Reference proteome</keyword>
<evidence type="ECO:0000313" key="2">
    <source>
        <dbReference type="Proteomes" id="UP000828048"/>
    </source>
</evidence>
<evidence type="ECO:0000313" key="1">
    <source>
        <dbReference type="EMBL" id="KAH7836828.1"/>
    </source>
</evidence>
<dbReference type="Proteomes" id="UP000828048">
    <property type="component" value="Chromosome 6"/>
</dbReference>
<proteinExistence type="predicted"/>
<name>A0ACB7X8J7_9ERIC</name>